<evidence type="ECO:0000259" key="1">
    <source>
        <dbReference type="Pfam" id="PF00419"/>
    </source>
</evidence>
<proteinExistence type="predicted"/>
<dbReference type="Gene3D" id="2.60.40.1090">
    <property type="entry name" value="Fimbrial-type adhesion domain"/>
    <property type="match status" value="1"/>
</dbReference>
<sequence>MKIIYFSLFISTLYAGDIHAKCYGNSLVTAPPITIDLSDKINENNPEWSGQVHTQFSGLFNCNSRNSRLGYFSPIDDTSKNTLTVGFSDGKHWVRIQTSAPERKEITLPEKGEHSATELNIGYTIKAALVKKSGSTTAAEHYYIDNSMMVSDWTGMTLWEIITWPIVQAGKFLSWLLGNGWPTDQRDMYMQPVNIIYKPKATTCSFENAGLMVKLPRLGLAQLADQHRPGYTPFSLNMRCDNRLENGTTDRGIDMFLSSNNLLASDSSVMIDTGVDSAKGIGIRLVQASQPALPVTMSSSNTHKGNATSLFTITAGHPLEPQFTLQMGAYYYPYNLTAAGKGKISTTATLNIIYE</sequence>
<dbReference type="InterPro" id="IPR008966">
    <property type="entry name" value="Adhesion_dom_sf"/>
</dbReference>
<dbReference type="Pfam" id="PF00419">
    <property type="entry name" value="Fimbrial"/>
    <property type="match status" value="1"/>
</dbReference>
<dbReference type="GO" id="GO:0007155">
    <property type="term" value="P:cell adhesion"/>
    <property type="evidence" value="ECO:0007669"/>
    <property type="project" value="InterPro"/>
</dbReference>
<organism evidence="2">
    <name type="scientific">Serratia fonticola</name>
    <dbReference type="NCBI Taxonomy" id="47917"/>
    <lineage>
        <taxon>Bacteria</taxon>
        <taxon>Pseudomonadati</taxon>
        <taxon>Pseudomonadota</taxon>
        <taxon>Gammaproteobacteria</taxon>
        <taxon>Enterobacterales</taxon>
        <taxon>Yersiniaceae</taxon>
        <taxon>Serratia</taxon>
    </lineage>
</organism>
<dbReference type="KEGG" id="sfw:WN53_03755"/>
<name>A0A0F7H7F2_SERFO</name>
<dbReference type="GO" id="GO:0009289">
    <property type="term" value="C:pilus"/>
    <property type="evidence" value="ECO:0007669"/>
    <property type="project" value="InterPro"/>
</dbReference>
<feature type="domain" description="Fimbrial-type adhesion" evidence="1">
    <location>
        <begin position="200"/>
        <end position="354"/>
    </location>
</feature>
<dbReference type="InterPro" id="IPR036937">
    <property type="entry name" value="Adhesion_dom_fimbrial_sf"/>
</dbReference>
<dbReference type="SUPFAM" id="SSF49401">
    <property type="entry name" value="Bacterial adhesins"/>
    <property type="match status" value="1"/>
</dbReference>
<dbReference type="AlphaFoldDB" id="A0A0F7H7F2"/>
<accession>A0A0F7H7F2</accession>
<dbReference type="InterPro" id="IPR000259">
    <property type="entry name" value="Adhesion_dom_fimbrial"/>
</dbReference>
<dbReference type="RefSeq" id="WP_024483873.1">
    <property type="nucleotide sequence ID" value="NZ_CAMKUH010000001.1"/>
</dbReference>
<dbReference type="EMBL" id="CABEEZ010000125">
    <property type="protein sequence ID" value="VTR51702.1"/>
    <property type="molecule type" value="Genomic_DNA"/>
</dbReference>
<protein>
    <submittedName>
        <fullName evidence="2">P pilus assembly protein, pilin FimA</fullName>
    </submittedName>
</protein>
<dbReference type="GeneID" id="30319271"/>
<gene>
    <name evidence="2" type="ORF">NCTC12965_06213</name>
</gene>
<evidence type="ECO:0000313" key="2">
    <source>
        <dbReference type="EMBL" id="VTR51702.1"/>
    </source>
</evidence>
<reference evidence="2" key="1">
    <citation type="submission" date="2019-05" db="EMBL/GenBank/DDBJ databases">
        <authorList>
            <consortium name="Pathogen Informatics"/>
        </authorList>
    </citation>
    <scope>NUCLEOTIDE SEQUENCE [LARGE SCALE GENOMIC DNA]</scope>
    <source>
        <strain evidence="2">NCTC12965</strain>
    </source>
</reference>